<dbReference type="EnsemblMetazoa" id="G33725.1">
    <property type="protein sequence ID" value="G33725.1:cds"/>
    <property type="gene ID" value="G33725"/>
</dbReference>
<accession>A0A8W8MKR8</accession>
<organism evidence="2 3">
    <name type="scientific">Magallana gigas</name>
    <name type="common">Pacific oyster</name>
    <name type="synonym">Crassostrea gigas</name>
    <dbReference type="NCBI Taxonomy" id="29159"/>
    <lineage>
        <taxon>Eukaryota</taxon>
        <taxon>Metazoa</taxon>
        <taxon>Spiralia</taxon>
        <taxon>Lophotrochozoa</taxon>
        <taxon>Mollusca</taxon>
        <taxon>Bivalvia</taxon>
        <taxon>Autobranchia</taxon>
        <taxon>Pteriomorphia</taxon>
        <taxon>Ostreida</taxon>
        <taxon>Ostreoidea</taxon>
        <taxon>Ostreidae</taxon>
        <taxon>Magallana</taxon>
    </lineage>
</organism>
<reference evidence="2" key="1">
    <citation type="submission" date="2022-08" db="UniProtKB">
        <authorList>
            <consortium name="EnsemblMetazoa"/>
        </authorList>
    </citation>
    <scope>IDENTIFICATION</scope>
    <source>
        <strain evidence="2">05x7-T-G4-1.051#20</strain>
    </source>
</reference>
<feature type="region of interest" description="Disordered" evidence="1">
    <location>
        <begin position="1"/>
        <end position="53"/>
    </location>
</feature>
<feature type="compositionally biased region" description="Low complexity" evidence="1">
    <location>
        <begin position="1537"/>
        <end position="1551"/>
    </location>
</feature>
<sequence>MENSSSDDDSDTLSEGSDLQLFSEHEFSSDTDSDDDTQQTESSMEPDSQQTEATDDDFWSYDLHPVDIAPFTEQVQGTPLCTAVHARKTNKARSKAEGIKNFCSYQRFVSVNGTVYLYREPYYSIQESCECRFESASDSTIQVLAIDVRLQPVLNISDSNYTGECFNYSTNRLTFNDGNNSSFFECENSTIYSEYKLIYSSSGNVLNVSYTEDGPEAQQIWILVQASKGKLEVECNPKLPTTTTFTTPATSSGGVITSKHTNSPNNTNNHTSGGHGHGSNIKTTNIPGKKDPALGEYTTSKCYGNHFMNSQCPGSGRVIAVKKLQYGMKWYISDECPKNIESVQHVNTTTCCQYEEGDCLRNITEYNDKYLYLSRLSRLRVISQNTATPRQYMTCANNNRNYSNYVQVVFDCVEEKRIKNFCSYQRFVSVNGTVYLYREPYYSIQESCECRFESASDSTIQVLAIDVRLQPVRNISVGNFTGECPSYSTNRLTFNDGNNSSFFECKNSTIYSEYELIYSSSGNVLNVSYTEDGLEAQQIWILVQASKGKLEVECNPKLSTTTTFTTPATSAGGGITSKHTNSPNNANNHISGGHGHGNNIKTTNIPGKKDPALGEYTTSKCSGNHYMNSQCPGSGRVIAIKKLMYGMKWYISDECPKNIESVQHGNTTTCCQYEEGDCLRNITDYNDKYLYLSRLSRLRVISQNTATPRQYMTCANNNRTYSNYVQVVFDCVKAERIKNFCNYQRFVSVNGTVYLYREPYYSIQESCECRFESASDSTIQVLAIDVRLQPVLYIQDSYYTGECFNYSTNRLTFNDTNNNSKVLVCENRTIYSEYEPIYSSSGNVLKVSYTEDGPESQQIWILVQASKGKLEVECNSKLSTTTTFTTPATSAGGGITSKHTNSPNNTNNHTSGGHGHGNNIKTTNIPGKKDPAIGEYTTSKCSGNHYMNSQCPGSGRVIAVKKLQYGMKWYISDECPKNIESVQHGNTTTCCQYEEGDCLRNITDYNDKYLYLSRLSRLPVISQNTATPRQYMTCANNNHTYSNYVQVVFDCVEEKRIKNLCSYQRFESVNGTVYLYREPYYSIQESCECRFESENASTIQVLAIDVRLQPVLNIPDSNYTGECVNYSTNRLTFNDPNNNSKVLVCENRTIYSEYEPIYSSSGNVLNVLYTEDGPESQQIWILVQASKGKLEVECNPKLSTTTTSTTSATSAGGGITSKHTNSPNNTNNHTPGGHGHSNDIKTTNIPRKKDPALGEYTTSKCYGNHFMNSRCPGSGRVIAVKKLQYGMKWYISDECPKNIESLQHVNTTTCCQYEEGDCLRNITDYNDKYLYLSRLSRLPVISQNTATPRQYMTCTNNNRTYSNYVQVVFDCVEAEKIKSFCSYQRFVSVNGTVYLYREPYYSIQESCECRFESASDSTIQVLAIDVRLQPVLYIPDSNYTGECFNYSTNRLTFNDTNNNSKVLVCENRTIYSEYEPIYSSSGNVLNVSYTEDGPESQQIWILVQASKGKLEVECNPKLSTTTTFTTPATSAGDVITSKHTNSPNNTNNHTPGGHGHGNNIKTTNIPGKKDPGQQNVIGK</sequence>
<keyword evidence="3" id="KW-1185">Reference proteome</keyword>
<feature type="region of interest" description="Disordered" evidence="1">
    <location>
        <begin position="889"/>
        <end position="930"/>
    </location>
</feature>
<name>A0A8W8MKR8_MAGGI</name>
<feature type="region of interest" description="Disordered" evidence="1">
    <location>
        <begin position="242"/>
        <end position="290"/>
    </location>
</feature>
<evidence type="ECO:0000313" key="3">
    <source>
        <dbReference type="Proteomes" id="UP000005408"/>
    </source>
</evidence>
<feature type="compositionally biased region" description="Acidic residues" evidence="1">
    <location>
        <begin position="29"/>
        <end position="38"/>
    </location>
</feature>
<evidence type="ECO:0000313" key="2">
    <source>
        <dbReference type="EnsemblMetazoa" id="G33725.1:cds"/>
    </source>
</evidence>
<feature type="compositionally biased region" description="Acidic residues" evidence="1">
    <location>
        <begin position="1"/>
        <end position="12"/>
    </location>
</feature>
<feature type="compositionally biased region" description="Low complexity" evidence="1">
    <location>
        <begin position="1199"/>
        <end position="1231"/>
    </location>
</feature>
<feature type="region of interest" description="Disordered" evidence="1">
    <location>
        <begin position="1523"/>
        <end position="1579"/>
    </location>
</feature>
<feature type="compositionally biased region" description="Low complexity" evidence="1">
    <location>
        <begin position="896"/>
        <end position="911"/>
    </location>
</feature>
<dbReference type="Proteomes" id="UP000005408">
    <property type="component" value="Unassembled WGS sequence"/>
</dbReference>
<evidence type="ECO:0000256" key="1">
    <source>
        <dbReference type="SAM" id="MobiDB-lite"/>
    </source>
</evidence>
<feature type="region of interest" description="Disordered" evidence="1">
    <location>
        <begin position="1199"/>
        <end position="1249"/>
    </location>
</feature>
<protein>
    <submittedName>
        <fullName evidence="2">Uncharacterized protein</fullName>
    </submittedName>
</protein>
<proteinExistence type="predicted"/>
<feature type="compositionally biased region" description="Low complexity" evidence="1">
    <location>
        <begin position="257"/>
        <end position="272"/>
    </location>
</feature>